<reference evidence="1 2" key="1">
    <citation type="submission" date="2018-08" db="EMBL/GenBank/DDBJ databases">
        <title>Linezolid Resistance in Mycobacterium abscessus: MIC Distribution and Comprehensive Investigation of Resistance Mechanisms.</title>
        <authorList>
            <person name="Ye M."/>
            <person name="Xu L."/>
            <person name="Zou Y."/>
            <person name="Li B."/>
            <person name="Guo Q."/>
            <person name="Zhang Y."/>
            <person name="Zhan M."/>
            <person name="Xu B."/>
            <person name="Yu F."/>
            <person name="Zhang Z."/>
            <person name="Chu H."/>
        </authorList>
    </citation>
    <scope>NUCLEOTIDE SEQUENCE [LARGE SCALE GENOMIC DNA]</scope>
    <source>
        <strain evidence="1 2">G143</strain>
    </source>
</reference>
<evidence type="ECO:0000313" key="2">
    <source>
        <dbReference type="Proteomes" id="UP000284557"/>
    </source>
</evidence>
<comment type="caution">
    <text evidence="1">The sequence shown here is derived from an EMBL/GenBank/DDBJ whole genome shotgun (WGS) entry which is preliminary data.</text>
</comment>
<dbReference type="AlphaFoldDB" id="A0ABD7HVC0"/>
<evidence type="ECO:0000313" key="1">
    <source>
        <dbReference type="EMBL" id="RIT43789.1"/>
    </source>
</evidence>
<accession>A0ABD7HVC0</accession>
<dbReference type="EMBL" id="QXBN01000001">
    <property type="protein sequence ID" value="RIT43789.1"/>
    <property type="molecule type" value="Genomic_DNA"/>
</dbReference>
<protein>
    <submittedName>
        <fullName evidence="1">Uncharacterized protein</fullName>
    </submittedName>
</protein>
<sequence>MGVTEGHFLHALVMVLVSAHEKGMAGTSSAVVAFQLAHLAVPVTEWRVEPQATEHVVTGVDTCSQLAAFAAQSLP</sequence>
<name>A0ABD7HVC0_9MYCO</name>
<gene>
    <name evidence="1" type="ORF">D2E76_01715</name>
</gene>
<organism evidence="1 2">
    <name type="scientific">Mycobacteroides abscessus</name>
    <dbReference type="NCBI Taxonomy" id="36809"/>
    <lineage>
        <taxon>Bacteria</taxon>
        <taxon>Bacillati</taxon>
        <taxon>Actinomycetota</taxon>
        <taxon>Actinomycetes</taxon>
        <taxon>Mycobacteriales</taxon>
        <taxon>Mycobacteriaceae</taxon>
        <taxon>Mycobacteroides</taxon>
    </lineage>
</organism>
<proteinExistence type="predicted"/>
<dbReference type="Proteomes" id="UP000284557">
    <property type="component" value="Unassembled WGS sequence"/>
</dbReference>